<reference evidence="2 3" key="1">
    <citation type="submission" date="2020-01" db="EMBL/GenBank/DDBJ databases">
        <authorList>
            <person name="Lee S.D."/>
        </authorList>
    </citation>
    <scope>NUCLEOTIDE SEQUENCE [LARGE SCALE GENOMIC DNA]</scope>
    <source>
        <strain evidence="2 3">SAP-1</strain>
    </source>
</reference>
<name>A0A848MPD4_9GAMM</name>
<reference evidence="2 3" key="2">
    <citation type="submission" date="2020-06" db="EMBL/GenBank/DDBJ databases">
        <title>Polyphasic characterization of a Rahnella strain isolated from tree sap.</title>
        <authorList>
            <person name="Kim I.S."/>
        </authorList>
    </citation>
    <scope>NUCLEOTIDE SEQUENCE [LARGE SCALE GENOMIC DNA]</scope>
    <source>
        <strain evidence="2 3">SAP-1</strain>
    </source>
</reference>
<proteinExistence type="predicted"/>
<gene>
    <name evidence="2" type="ORF">GW590_13975</name>
</gene>
<keyword evidence="3" id="KW-1185">Reference proteome</keyword>
<sequence>MFQHWWQRRKTVKILRALNSDQLKDIGLSRNDIDKL</sequence>
<comment type="caution">
    <text evidence="2">The sequence shown here is derived from an EMBL/GenBank/DDBJ whole genome shotgun (WGS) entry which is preliminary data.</text>
</comment>
<dbReference type="Pfam" id="PF06568">
    <property type="entry name" value="YjiS-like"/>
    <property type="match status" value="1"/>
</dbReference>
<protein>
    <submittedName>
        <fullName evidence="2">DUF1127 domain-containing protein</fullName>
    </submittedName>
</protein>
<organism evidence="2 3">
    <name type="scientific">Rouxiella aceris</name>
    <dbReference type="NCBI Taxonomy" id="2703884"/>
    <lineage>
        <taxon>Bacteria</taxon>
        <taxon>Pseudomonadati</taxon>
        <taxon>Pseudomonadota</taxon>
        <taxon>Gammaproteobacteria</taxon>
        <taxon>Enterobacterales</taxon>
        <taxon>Yersiniaceae</taxon>
        <taxon>Rouxiella</taxon>
    </lineage>
</organism>
<dbReference type="EMBL" id="JAADJU010000007">
    <property type="protein sequence ID" value="NMP27964.1"/>
    <property type="molecule type" value="Genomic_DNA"/>
</dbReference>
<evidence type="ECO:0000313" key="3">
    <source>
        <dbReference type="Proteomes" id="UP000585363"/>
    </source>
</evidence>
<accession>A0A848MPD4</accession>
<dbReference type="InterPro" id="IPR009506">
    <property type="entry name" value="YjiS-like"/>
</dbReference>
<dbReference type="Proteomes" id="UP000585363">
    <property type="component" value="Unassembled WGS sequence"/>
</dbReference>
<feature type="domain" description="YjiS-like" evidence="1">
    <location>
        <begin position="2"/>
        <end position="34"/>
    </location>
</feature>
<dbReference type="AlphaFoldDB" id="A0A848MPD4"/>
<evidence type="ECO:0000259" key="1">
    <source>
        <dbReference type="Pfam" id="PF06568"/>
    </source>
</evidence>
<evidence type="ECO:0000313" key="2">
    <source>
        <dbReference type="EMBL" id="NMP27964.1"/>
    </source>
</evidence>